<dbReference type="RefSeq" id="WP_378774224.1">
    <property type="nucleotide sequence ID" value="NZ_JBHTMX010000012.1"/>
</dbReference>
<comment type="caution">
    <text evidence="1">The sequence shown here is derived from an EMBL/GenBank/DDBJ whole genome shotgun (WGS) entry which is preliminary data.</text>
</comment>
<protein>
    <submittedName>
        <fullName evidence="1">Uncharacterized protein</fullName>
    </submittedName>
</protein>
<gene>
    <name evidence="1" type="ORF">ACFQ4O_03325</name>
</gene>
<organism evidence="1 2">
    <name type="scientific">Methylopila musalis</name>
    <dbReference type="NCBI Taxonomy" id="1134781"/>
    <lineage>
        <taxon>Bacteria</taxon>
        <taxon>Pseudomonadati</taxon>
        <taxon>Pseudomonadota</taxon>
        <taxon>Alphaproteobacteria</taxon>
        <taxon>Hyphomicrobiales</taxon>
        <taxon>Methylopilaceae</taxon>
        <taxon>Methylopila</taxon>
    </lineage>
</organism>
<evidence type="ECO:0000313" key="2">
    <source>
        <dbReference type="Proteomes" id="UP001597171"/>
    </source>
</evidence>
<keyword evidence="2" id="KW-1185">Reference proteome</keyword>
<proteinExistence type="predicted"/>
<dbReference type="Proteomes" id="UP001597171">
    <property type="component" value="Unassembled WGS sequence"/>
</dbReference>
<reference evidence="2" key="1">
    <citation type="journal article" date="2019" name="Int. J. Syst. Evol. Microbiol.">
        <title>The Global Catalogue of Microorganisms (GCM) 10K type strain sequencing project: providing services to taxonomists for standard genome sequencing and annotation.</title>
        <authorList>
            <consortium name="The Broad Institute Genomics Platform"/>
            <consortium name="The Broad Institute Genome Sequencing Center for Infectious Disease"/>
            <person name="Wu L."/>
            <person name="Ma J."/>
        </authorList>
    </citation>
    <scope>NUCLEOTIDE SEQUENCE [LARGE SCALE GENOMIC DNA]</scope>
    <source>
        <strain evidence="2">CCUG 61696</strain>
    </source>
</reference>
<sequence length="144" mass="16800">MANPAFKLLNEGWNADPVSPMPEVEVDGAAVHLKLFLNYYAYAAAEDEACRLTFLNCSAWRLGRTNDEGWYRGQCRYTGVAPKWGEFFEIIGPDHRRTWPDDWKVLTSVSTFDRHFLFYLKDNTFECFAKDWSFERGLERTIVI</sequence>
<evidence type="ECO:0000313" key="1">
    <source>
        <dbReference type="EMBL" id="MFD1331022.1"/>
    </source>
</evidence>
<dbReference type="EMBL" id="JBHTMX010000012">
    <property type="protein sequence ID" value="MFD1331022.1"/>
    <property type="molecule type" value="Genomic_DNA"/>
</dbReference>
<name>A0ABW3Z508_9HYPH</name>
<accession>A0ABW3Z508</accession>